<evidence type="ECO:0000313" key="3">
    <source>
        <dbReference type="Proteomes" id="UP000799779"/>
    </source>
</evidence>
<keyword evidence="3" id="KW-1185">Reference proteome</keyword>
<reference evidence="2" key="1">
    <citation type="journal article" date="2020" name="Stud. Mycol.">
        <title>101 Dothideomycetes genomes: a test case for predicting lifestyles and emergence of pathogens.</title>
        <authorList>
            <person name="Haridas S."/>
            <person name="Albert R."/>
            <person name="Binder M."/>
            <person name="Bloem J."/>
            <person name="Labutti K."/>
            <person name="Salamov A."/>
            <person name="Andreopoulos B."/>
            <person name="Baker S."/>
            <person name="Barry K."/>
            <person name="Bills G."/>
            <person name="Bluhm B."/>
            <person name="Cannon C."/>
            <person name="Castanera R."/>
            <person name="Culley D."/>
            <person name="Daum C."/>
            <person name="Ezra D."/>
            <person name="Gonzalez J."/>
            <person name="Henrissat B."/>
            <person name="Kuo A."/>
            <person name="Liang C."/>
            <person name="Lipzen A."/>
            <person name="Lutzoni F."/>
            <person name="Magnuson J."/>
            <person name="Mondo S."/>
            <person name="Nolan M."/>
            <person name="Ohm R."/>
            <person name="Pangilinan J."/>
            <person name="Park H.-J."/>
            <person name="Ramirez L."/>
            <person name="Alfaro M."/>
            <person name="Sun H."/>
            <person name="Tritt A."/>
            <person name="Yoshinaga Y."/>
            <person name="Zwiers L.-H."/>
            <person name="Turgeon B."/>
            <person name="Goodwin S."/>
            <person name="Spatafora J."/>
            <person name="Crous P."/>
            <person name="Grigoriev I."/>
        </authorList>
    </citation>
    <scope>NUCLEOTIDE SEQUENCE</scope>
    <source>
        <strain evidence="2">CBS 123094</strain>
    </source>
</reference>
<sequence length="133" mass="15023">MSSSRGFRSVSHDLPPPPAPLTARTSFNRFLHFGWWWEVSSIFVATICTCLSMTVLFYTDGKALTEWKLPIQPNSLIAIFSTIAKSALLVPIAEGLSQLKWTYFEVPEPRELAQMQVFDDASRGPWGALVFLW</sequence>
<dbReference type="InterPro" id="IPR021514">
    <property type="entry name" value="DUF3176"/>
</dbReference>
<evidence type="ECO:0000313" key="2">
    <source>
        <dbReference type="EMBL" id="KAF1996400.1"/>
    </source>
</evidence>
<feature type="non-terminal residue" evidence="2">
    <location>
        <position position="133"/>
    </location>
</feature>
<organism evidence="2 3">
    <name type="scientific">Amniculicola lignicola CBS 123094</name>
    <dbReference type="NCBI Taxonomy" id="1392246"/>
    <lineage>
        <taxon>Eukaryota</taxon>
        <taxon>Fungi</taxon>
        <taxon>Dikarya</taxon>
        <taxon>Ascomycota</taxon>
        <taxon>Pezizomycotina</taxon>
        <taxon>Dothideomycetes</taxon>
        <taxon>Pleosporomycetidae</taxon>
        <taxon>Pleosporales</taxon>
        <taxon>Amniculicolaceae</taxon>
        <taxon>Amniculicola</taxon>
    </lineage>
</organism>
<evidence type="ECO:0000256" key="1">
    <source>
        <dbReference type="SAM" id="Phobius"/>
    </source>
</evidence>
<dbReference type="PANTHER" id="PTHR35394:SF5">
    <property type="entry name" value="DUF3176 DOMAIN-CONTAINING PROTEIN"/>
    <property type="match status" value="1"/>
</dbReference>
<keyword evidence="1" id="KW-0812">Transmembrane</keyword>
<dbReference type="PANTHER" id="PTHR35394">
    <property type="entry name" value="DUF3176 DOMAIN-CONTAINING PROTEIN"/>
    <property type="match status" value="1"/>
</dbReference>
<dbReference type="EMBL" id="ML977626">
    <property type="protein sequence ID" value="KAF1996400.1"/>
    <property type="molecule type" value="Genomic_DNA"/>
</dbReference>
<keyword evidence="1" id="KW-0472">Membrane</keyword>
<dbReference type="Proteomes" id="UP000799779">
    <property type="component" value="Unassembled WGS sequence"/>
</dbReference>
<keyword evidence="1" id="KW-1133">Transmembrane helix</keyword>
<proteinExistence type="predicted"/>
<name>A0A6A5W3L4_9PLEO</name>
<dbReference type="AlphaFoldDB" id="A0A6A5W3L4"/>
<dbReference type="OrthoDB" id="5376804at2759"/>
<protein>
    <submittedName>
        <fullName evidence="2">Uncharacterized protein</fullName>
    </submittedName>
</protein>
<gene>
    <name evidence="2" type="ORF">P154DRAFT_443513</name>
</gene>
<accession>A0A6A5W3L4</accession>
<dbReference type="Pfam" id="PF11374">
    <property type="entry name" value="DUF3176"/>
    <property type="match status" value="1"/>
</dbReference>
<feature type="transmembrane region" description="Helical" evidence="1">
    <location>
        <begin position="35"/>
        <end position="58"/>
    </location>
</feature>